<feature type="transmembrane region" description="Helical" evidence="1">
    <location>
        <begin position="61"/>
        <end position="81"/>
    </location>
</feature>
<dbReference type="AlphaFoldDB" id="A0AAW6GG45"/>
<sequence>MDNVSEKIDRWLGEHPQYAFLIFIGVFLFMLLGIILNWKWAWEPRSSVGWELVNTLGERTYRFWKGVFMVILITILVVIYCTTY</sequence>
<comment type="caution">
    <text evidence="2">The sequence shown here is derived from an EMBL/GenBank/DDBJ whole genome shotgun (WGS) entry which is preliminary data.</text>
</comment>
<evidence type="ECO:0000313" key="3">
    <source>
        <dbReference type="Proteomes" id="UP001214113"/>
    </source>
</evidence>
<reference evidence="2" key="1">
    <citation type="submission" date="2022-10" db="EMBL/GenBank/DDBJ databases">
        <title>Human gut microbiome strain richness.</title>
        <authorList>
            <person name="Chen-Liaw A."/>
        </authorList>
    </citation>
    <scope>NUCLEOTIDE SEQUENCE</scope>
    <source>
        <strain evidence="2">BSD2780061687st1_G10_BSD2780061687b_171204</strain>
    </source>
</reference>
<accession>A0AAW6GG45</accession>
<dbReference type="EMBL" id="JAQNSB010000018">
    <property type="protein sequence ID" value="MDC1855573.1"/>
    <property type="molecule type" value="Genomic_DNA"/>
</dbReference>
<name>A0AAW6GG45_BACUN</name>
<keyword evidence="1" id="KW-0472">Membrane</keyword>
<evidence type="ECO:0000313" key="2">
    <source>
        <dbReference type="EMBL" id="MDC1855573.1"/>
    </source>
</evidence>
<feature type="transmembrane region" description="Helical" evidence="1">
    <location>
        <begin position="20"/>
        <end position="41"/>
    </location>
</feature>
<dbReference type="Pfam" id="PF15562">
    <property type="entry name" value="Imm17"/>
    <property type="match status" value="1"/>
</dbReference>
<proteinExistence type="predicted"/>
<keyword evidence="1" id="KW-0812">Transmembrane</keyword>
<dbReference type="InterPro" id="IPR029087">
    <property type="entry name" value="Imm17"/>
</dbReference>
<keyword evidence="1" id="KW-1133">Transmembrane helix</keyword>
<organism evidence="2 3">
    <name type="scientific">Bacteroides uniformis</name>
    <dbReference type="NCBI Taxonomy" id="820"/>
    <lineage>
        <taxon>Bacteria</taxon>
        <taxon>Pseudomonadati</taxon>
        <taxon>Bacteroidota</taxon>
        <taxon>Bacteroidia</taxon>
        <taxon>Bacteroidales</taxon>
        <taxon>Bacteroidaceae</taxon>
        <taxon>Bacteroides</taxon>
    </lineage>
</organism>
<dbReference type="RefSeq" id="WP_117615390.1">
    <property type="nucleotide sequence ID" value="NZ_JAQNSB010000018.1"/>
</dbReference>
<gene>
    <name evidence="2" type="ORF">POZ22_12370</name>
</gene>
<dbReference type="Proteomes" id="UP001214113">
    <property type="component" value="Unassembled WGS sequence"/>
</dbReference>
<evidence type="ECO:0000256" key="1">
    <source>
        <dbReference type="SAM" id="Phobius"/>
    </source>
</evidence>
<protein>
    <submittedName>
        <fullName evidence="2">Immunity 17 family protein</fullName>
    </submittedName>
</protein>